<protein>
    <submittedName>
        <fullName evidence="2">Uncharacterized protein</fullName>
    </submittedName>
</protein>
<proteinExistence type="predicted"/>
<dbReference type="Proteomes" id="UP001287286">
    <property type="component" value="Unassembled WGS sequence"/>
</dbReference>
<name>A0ABR0BFQ4_PURLI</name>
<reference evidence="2 3" key="1">
    <citation type="journal article" date="2024" name="Microbiol. Resour. Announc.">
        <title>Genome annotations for the ascomycete fungi Trichoderma harzianum, Trichoderma aggressivum, and Purpureocillium lilacinum.</title>
        <authorList>
            <person name="Beijen E.P.W."/>
            <person name="Ohm R.A."/>
        </authorList>
    </citation>
    <scope>NUCLEOTIDE SEQUENCE [LARGE SCALE GENOMIC DNA]</scope>
    <source>
        <strain evidence="2 3">CBS 150709</strain>
    </source>
</reference>
<organism evidence="2 3">
    <name type="scientific">Purpureocillium lilacinum</name>
    <name type="common">Paecilomyces lilacinus</name>
    <dbReference type="NCBI Taxonomy" id="33203"/>
    <lineage>
        <taxon>Eukaryota</taxon>
        <taxon>Fungi</taxon>
        <taxon>Dikarya</taxon>
        <taxon>Ascomycota</taxon>
        <taxon>Pezizomycotina</taxon>
        <taxon>Sordariomycetes</taxon>
        <taxon>Hypocreomycetidae</taxon>
        <taxon>Hypocreales</taxon>
        <taxon>Ophiocordycipitaceae</taxon>
        <taxon>Purpureocillium</taxon>
    </lineage>
</organism>
<accession>A0ABR0BFQ4</accession>
<feature type="region of interest" description="Disordered" evidence="1">
    <location>
        <begin position="134"/>
        <end position="153"/>
    </location>
</feature>
<comment type="caution">
    <text evidence="2">The sequence shown here is derived from an EMBL/GenBank/DDBJ whole genome shotgun (WGS) entry which is preliminary data.</text>
</comment>
<sequence length="423" mass="46105">MSSGSGDLRGHMDRSNVSDVIHAVHGFLTPRDADLWDFAEGNPSLLSEVISLLSAALSSPLDRSGALSNAPPPVGQGDDAETTDIACVGATVAHFDANTDAALQRMAGLPDPATRDALAANKCTGYCQSDVANAPSPMTNSSKRKRAPDNTVANTTEALPARKPRWEEVKDMFVSRMVTESGSRSILLDLWDCLRLERSRSLTKSRVSIDPPRRLDLATGQDIMKHLESVSEYSQSLLSDSPLGKAAARMQLIQNASLYDEYCTRYRGTGEPMAVLFARAILCGGKWRAQKISRGGSDHGKLKEMWNNYLKAARPWCDIVEAFGVGIFLILPVDLSNEKARRLGKRGASNIVSGLSGKHPALRKSLEDLSDMLQFFCKFGRLPTRKLGLENLTESEIQVDRGTKFLGLLTYADQTVPSHQARS</sequence>
<dbReference type="EMBL" id="JAWRVI010000153">
    <property type="protein sequence ID" value="KAK4073594.1"/>
    <property type="molecule type" value="Genomic_DNA"/>
</dbReference>
<keyword evidence="3" id="KW-1185">Reference proteome</keyword>
<feature type="region of interest" description="Disordered" evidence="1">
    <location>
        <begin position="61"/>
        <end position="81"/>
    </location>
</feature>
<evidence type="ECO:0000313" key="2">
    <source>
        <dbReference type="EMBL" id="KAK4073594.1"/>
    </source>
</evidence>
<evidence type="ECO:0000256" key="1">
    <source>
        <dbReference type="SAM" id="MobiDB-lite"/>
    </source>
</evidence>
<evidence type="ECO:0000313" key="3">
    <source>
        <dbReference type="Proteomes" id="UP001287286"/>
    </source>
</evidence>
<gene>
    <name evidence="2" type="ORF">Purlil1_12982</name>
</gene>